<evidence type="ECO:0000313" key="2">
    <source>
        <dbReference type="Proteomes" id="UP000192276"/>
    </source>
</evidence>
<sequence length="367" mass="42345">MLPLKELYSPAFYDQVGDVFSEIVPGFNKAVFIKKIYSSGFKKMELKERMRHTTSVLHEFLPAKFPAAARIIKKAIVQFRKRGWGEGRLEYMFLPDYIEVYGIDDLDAATDVIEYTTQFVSCEFAVRPFLLKYEKPMIAQMQRWAKHENHKVRRLASEGMRPRLPWGMAVPALKKQPAEVLIVLEQLKTDPSEWVRKSVANCLNDIAKDHPVLAVSTAKRWMGISRETDAIVKHGCRTLLKQGHVEVLGLFSLAHSPNIKLLSYNLSTTKVRIGENLQFTVSIHNKDDRALTVRLEYGIYYLRKNGTHSKKVFKISERQFMAGEKATITRKQSFKIITTRKYYPGKHKVSIIINGREQKTEFFEVLS</sequence>
<organism evidence="1 2">
    <name type="scientific">Niastella populi</name>
    <dbReference type="NCBI Taxonomy" id="550983"/>
    <lineage>
        <taxon>Bacteria</taxon>
        <taxon>Pseudomonadati</taxon>
        <taxon>Bacteroidota</taxon>
        <taxon>Chitinophagia</taxon>
        <taxon>Chitinophagales</taxon>
        <taxon>Chitinophagaceae</taxon>
        <taxon>Niastella</taxon>
    </lineage>
</organism>
<name>A0A1V9FKN4_9BACT</name>
<keyword evidence="2" id="KW-1185">Reference proteome</keyword>
<dbReference type="RefSeq" id="WP_081164813.1">
    <property type="nucleotide sequence ID" value="NZ_LWBP01000186.1"/>
</dbReference>
<comment type="caution">
    <text evidence="1">The sequence shown here is derived from an EMBL/GenBank/DDBJ whole genome shotgun (WGS) entry which is preliminary data.</text>
</comment>
<proteinExistence type="predicted"/>
<reference evidence="2" key="1">
    <citation type="submission" date="2016-04" db="EMBL/GenBank/DDBJ databases">
        <authorList>
            <person name="Chen L."/>
            <person name="Zhuang W."/>
            <person name="Wang G."/>
        </authorList>
    </citation>
    <scope>NUCLEOTIDE SEQUENCE [LARGE SCALE GENOMIC DNA]</scope>
    <source>
        <strain evidence="2">208</strain>
    </source>
</reference>
<accession>A0A1V9FKN4</accession>
<dbReference type="Proteomes" id="UP000192276">
    <property type="component" value="Unassembled WGS sequence"/>
</dbReference>
<dbReference type="Pfam" id="PF08713">
    <property type="entry name" value="DNA_alkylation"/>
    <property type="match status" value="1"/>
</dbReference>
<dbReference type="EMBL" id="LWBP01000186">
    <property type="protein sequence ID" value="OQP58905.1"/>
    <property type="molecule type" value="Genomic_DNA"/>
</dbReference>
<gene>
    <name evidence="1" type="ORF">A4R26_22255</name>
</gene>
<dbReference type="OrthoDB" id="9797162at2"/>
<protein>
    <submittedName>
        <fullName evidence="1">DNA alkylation repair protein</fullName>
    </submittedName>
</protein>
<dbReference type="Gene3D" id="1.25.40.290">
    <property type="entry name" value="ARM repeat domains"/>
    <property type="match status" value="1"/>
</dbReference>
<evidence type="ECO:0000313" key="1">
    <source>
        <dbReference type="EMBL" id="OQP58905.1"/>
    </source>
</evidence>
<dbReference type="InterPro" id="IPR016024">
    <property type="entry name" value="ARM-type_fold"/>
</dbReference>
<dbReference type="InterPro" id="IPR014825">
    <property type="entry name" value="DNA_alkylation"/>
</dbReference>
<dbReference type="SUPFAM" id="SSF48371">
    <property type="entry name" value="ARM repeat"/>
    <property type="match status" value="1"/>
</dbReference>
<dbReference type="AlphaFoldDB" id="A0A1V9FKN4"/>